<dbReference type="RefSeq" id="WP_145273357.1">
    <property type="nucleotide sequence ID" value="NZ_CP036272.1"/>
</dbReference>
<evidence type="ECO:0000313" key="1">
    <source>
        <dbReference type="EMBL" id="QDT60536.1"/>
    </source>
</evidence>
<protein>
    <recommendedName>
        <fullName evidence="3">DUF2924 domain-containing protein</fullName>
    </recommendedName>
</protein>
<reference evidence="1 2" key="1">
    <citation type="submission" date="2019-02" db="EMBL/GenBank/DDBJ databases">
        <title>Deep-cultivation of Planctomycetes and their phenomic and genomic characterization uncovers novel biology.</title>
        <authorList>
            <person name="Wiegand S."/>
            <person name="Jogler M."/>
            <person name="Boedeker C."/>
            <person name="Pinto D."/>
            <person name="Vollmers J."/>
            <person name="Rivas-Marin E."/>
            <person name="Kohn T."/>
            <person name="Peeters S.H."/>
            <person name="Heuer A."/>
            <person name="Rast P."/>
            <person name="Oberbeckmann S."/>
            <person name="Bunk B."/>
            <person name="Jeske O."/>
            <person name="Meyerdierks A."/>
            <person name="Storesund J.E."/>
            <person name="Kallscheuer N."/>
            <person name="Luecker S."/>
            <person name="Lage O.M."/>
            <person name="Pohl T."/>
            <person name="Merkel B.J."/>
            <person name="Hornburger P."/>
            <person name="Mueller R.-W."/>
            <person name="Bruemmer F."/>
            <person name="Labrenz M."/>
            <person name="Spormann A.M."/>
            <person name="Op den Camp H."/>
            <person name="Overmann J."/>
            <person name="Amann R."/>
            <person name="Jetten M.S.M."/>
            <person name="Mascher T."/>
            <person name="Medema M.H."/>
            <person name="Devos D.P."/>
            <person name="Kaster A.-K."/>
            <person name="Ovreas L."/>
            <person name="Rohde M."/>
            <person name="Galperin M.Y."/>
            <person name="Jogler C."/>
        </authorList>
    </citation>
    <scope>NUCLEOTIDE SEQUENCE [LARGE SCALE GENOMIC DNA]</scope>
    <source>
        <strain evidence="1 2">SV_7m_r</strain>
    </source>
</reference>
<dbReference type="Proteomes" id="UP000315003">
    <property type="component" value="Chromosome"/>
</dbReference>
<dbReference type="Pfam" id="PF11149">
    <property type="entry name" value="DUF2924"/>
    <property type="match status" value="1"/>
</dbReference>
<evidence type="ECO:0000313" key="2">
    <source>
        <dbReference type="Proteomes" id="UP000315003"/>
    </source>
</evidence>
<name>A0A517SWM7_9BACT</name>
<dbReference type="AlphaFoldDB" id="A0A517SWM7"/>
<evidence type="ECO:0008006" key="3">
    <source>
        <dbReference type="Google" id="ProtNLM"/>
    </source>
</evidence>
<keyword evidence="2" id="KW-1185">Reference proteome</keyword>
<accession>A0A517SWM7</accession>
<gene>
    <name evidence="1" type="ORF">SV7mr_30600</name>
</gene>
<dbReference type="EMBL" id="CP036272">
    <property type="protein sequence ID" value="QDT60536.1"/>
    <property type="molecule type" value="Genomic_DNA"/>
</dbReference>
<proteinExistence type="predicted"/>
<dbReference type="InterPro" id="IPR021322">
    <property type="entry name" value="DUF2924"/>
</dbReference>
<sequence>MTPAMRLEIAKLQDMSVDQLLTKYEDVFDEVCRSRHKRYLVRRIAWRMQVNEEGGLSVEARQRARQLAQNADVRVTPPKEELLTQTRYAPVEEDGYTDWDPRLPPPGNYLERQHRGKTIRVLVLTDGFEFEGRRYRSLTAIAKEVTSGSYNGFTFFRLGRRKKQ</sequence>
<organism evidence="1 2">
    <name type="scientific">Stieleria bergensis</name>
    <dbReference type="NCBI Taxonomy" id="2528025"/>
    <lineage>
        <taxon>Bacteria</taxon>
        <taxon>Pseudomonadati</taxon>
        <taxon>Planctomycetota</taxon>
        <taxon>Planctomycetia</taxon>
        <taxon>Pirellulales</taxon>
        <taxon>Pirellulaceae</taxon>
        <taxon>Stieleria</taxon>
    </lineage>
</organism>
<dbReference type="OrthoDB" id="284135at2"/>